<evidence type="ECO:0008006" key="3">
    <source>
        <dbReference type="Google" id="ProtNLM"/>
    </source>
</evidence>
<dbReference type="Gene3D" id="3.80.10.10">
    <property type="entry name" value="Ribonuclease Inhibitor"/>
    <property type="match status" value="1"/>
</dbReference>
<gene>
    <name evidence="1" type="ORF">CALCODRAFT_492081</name>
</gene>
<organism evidence="1 2">
    <name type="scientific">Calocera cornea HHB12733</name>
    <dbReference type="NCBI Taxonomy" id="1353952"/>
    <lineage>
        <taxon>Eukaryota</taxon>
        <taxon>Fungi</taxon>
        <taxon>Dikarya</taxon>
        <taxon>Basidiomycota</taxon>
        <taxon>Agaricomycotina</taxon>
        <taxon>Dacrymycetes</taxon>
        <taxon>Dacrymycetales</taxon>
        <taxon>Dacrymycetaceae</taxon>
        <taxon>Calocera</taxon>
    </lineage>
</organism>
<evidence type="ECO:0000313" key="1">
    <source>
        <dbReference type="EMBL" id="KZT60810.1"/>
    </source>
</evidence>
<keyword evidence="2" id="KW-1185">Reference proteome</keyword>
<dbReference type="AlphaFoldDB" id="A0A165INU7"/>
<protein>
    <recommendedName>
        <fullName evidence="3">F-box domain-containing protein</fullName>
    </recommendedName>
</protein>
<accession>A0A165INU7</accession>
<dbReference type="InterPro" id="IPR032675">
    <property type="entry name" value="LRR_dom_sf"/>
</dbReference>
<proteinExistence type="predicted"/>
<evidence type="ECO:0000313" key="2">
    <source>
        <dbReference type="Proteomes" id="UP000076842"/>
    </source>
</evidence>
<dbReference type="EMBL" id="KV423928">
    <property type="protein sequence ID" value="KZT60810.1"/>
    <property type="molecule type" value="Genomic_DNA"/>
</dbReference>
<reference evidence="1 2" key="1">
    <citation type="journal article" date="2016" name="Mol. Biol. Evol.">
        <title>Comparative Genomics of Early-Diverging Mushroom-Forming Fungi Provides Insights into the Origins of Lignocellulose Decay Capabilities.</title>
        <authorList>
            <person name="Nagy L.G."/>
            <person name="Riley R."/>
            <person name="Tritt A."/>
            <person name="Adam C."/>
            <person name="Daum C."/>
            <person name="Floudas D."/>
            <person name="Sun H."/>
            <person name="Yadav J.S."/>
            <person name="Pangilinan J."/>
            <person name="Larsson K.H."/>
            <person name="Matsuura K."/>
            <person name="Barry K."/>
            <person name="Labutti K."/>
            <person name="Kuo R."/>
            <person name="Ohm R.A."/>
            <person name="Bhattacharya S.S."/>
            <person name="Shirouzu T."/>
            <person name="Yoshinaga Y."/>
            <person name="Martin F.M."/>
            <person name="Grigoriev I.V."/>
            <person name="Hibbett D.S."/>
        </authorList>
    </citation>
    <scope>NUCLEOTIDE SEQUENCE [LARGE SCALE GENOMIC DNA]</scope>
    <source>
        <strain evidence="1 2">HHB12733</strain>
    </source>
</reference>
<dbReference type="Proteomes" id="UP000076842">
    <property type="component" value="Unassembled WGS sequence"/>
</dbReference>
<dbReference type="InParanoid" id="A0A165INU7"/>
<name>A0A165INU7_9BASI</name>
<sequence length="550" mass="62741">MMVVLRLIARHPIWAINEVVLQILRHMDGPELVAMACTARRFRWTAASLLWQSASDGAIRCLLDIVLDGHGRMEQCFETFQRYAGLVQNVDIRSLGPDHHHKFHLVESMRPSRRTRPMLPSISSLKVRPTTPGDLGCALSLLHPQLEHLSLDINMDLADDEIDDNLQQQWNIQIQTFLLRLHEDCPSLVTLKLIPPDGLQAFTVDCKRLFSNMKALREYAGDPNTFTVQSILTLGRLPSLTILRFSDFVSRGHPWDTEQITKTAKTPSFSQLRFLYLNQPAKETIALLNYLGSNLVELDVSIEEEVVSGQLSRLLKSIASFHTSLELLHVHLFDVTMENGHRAGWDELSVLHRCRNLCGIWMNYQLRHGQFRFSDGHLFHIQQAWPRLVEFEVRWKPKQLPEYEGGEALFGLDDETQLTIMGLLRMIKACNSLAYIHLTPLDLSRLPDSLRGLSTINRSFLLQLEYPHILSPYHVALLLAHCAPKIDFKIDDPHSDEQTAILRASPAGHRVALVTALIQFQKDRSKLLSNPNAFHEIEAPEDLQDLALYD</sequence>